<accession>A0A3N0V3T0</accession>
<comment type="caution">
    <text evidence="3">The sequence shown here is derived from an EMBL/GenBank/DDBJ whole genome shotgun (WGS) entry which is preliminary data.</text>
</comment>
<reference evidence="3 4" key="1">
    <citation type="submission" date="2018-10" db="EMBL/GenBank/DDBJ databases">
        <authorList>
            <person name="Chen W.-M."/>
        </authorList>
    </citation>
    <scope>NUCLEOTIDE SEQUENCE [LARGE SCALE GENOMIC DNA]</scope>
    <source>
        <strain evidence="3 4">H-5</strain>
    </source>
</reference>
<dbReference type="PROSITE" id="PS00409">
    <property type="entry name" value="PROKAR_NTER_METHYL"/>
    <property type="match status" value="1"/>
</dbReference>
<dbReference type="EMBL" id="RJVP01000002">
    <property type="protein sequence ID" value="ROH87214.1"/>
    <property type="molecule type" value="Genomic_DNA"/>
</dbReference>
<dbReference type="AlphaFoldDB" id="A0A3N0V3T0"/>
<proteinExistence type="predicted"/>
<gene>
    <name evidence="3" type="ORF">ED236_05975</name>
</gene>
<feature type="region of interest" description="Disordered" evidence="1">
    <location>
        <begin position="1"/>
        <end position="22"/>
    </location>
</feature>
<dbReference type="Proteomes" id="UP000275137">
    <property type="component" value="Unassembled WGS sequence"/>
</dbReference>
<dbReference type="Pfam" id="PF07963">
    <property type="entry name" value="N_methyl"/>
    <property type="match status" value="1"/>
</dbReference>
<protein>
    <submittedName>
        <fullName evidence="3">Type II secretion system protein</fullName>
    </submittedName>
</protein>
<name>A0A3N0V3T0_9PROT</name>
<keyword evidence="2" id="KW-1133">Transmembrane helix</keyword>
<feature type="transmembrane region" description="Helical" evidence="2">
    <location>
        <begin position="33"/>
        <end position="54"/>
    </location>
</feature>
<keyword evidence="2" id="KW-0812">Transmembrane</keyword>
<dbReference type="Gene3D" id="3.30.700.10">
    <property type="entry name" value="Glycoprotein, Type 4 Pilin"/>
    <property type="match status" value="1"/>
</dbReference>
<sequence length="290" mass="30459">MPNARLLRSSGDAPSVRSSAEPKAEPAMHGFTLIELVVVMSIIGIIAGALTIFIRNPLQTYFDGAARAELGDQADTALRRMAREIRNALPNSLRVAVSGSDMLVEFVPILTAGRYRAEVGTDPADNPLDFSASADSFDVLGPAVTVSAGDKLVINNLGIAGADVYAGSNRRDLTVTGTLSQLAYTGGAFPFSSISSRFYVVGEAVSYACDLASGTLWRYRYAIQASQPASVAALNALASPQALATGLAGCSVSYAAGIQQRNGLITLHLQLQRATARVSLMHQINVVNTP</sequence>
<organism evidence="3 4">
    <name type="scientific">Pseudomethylobacillus aquaticus</name>
    <dbReference type="NCBI Taxonomy" id="2676064"/>
    <lineage>
        <taxon>Bacteria</taxon>
        <taxon>Pseudomonadati</taxon>
        <taxon>Pseudomonadota</taxon>
        <taxon>Betaproteobacteria</taxon>
        <taxon>Nitrosomonadales</taxon>
        <taxon>Methylophilaceae</taxon>
        <taxon>Pseudomethylobacillus</taxon>
    </lineage>
</organism>
<evidence type="ECO:0000313" key="4">
    <source>
        <dbReference type="Proteomes" id="UP000275137"/>
    </source>
</evidence>
<evidence type="ECO:0000256" key="1">
    <source>
        <dbReference type="SAM" id="MobiDB-lite"/>
    </source>
</evidence>
<dbReference type="InterPro" id="IPR012902">
    <property type="entry name" value="N_methyl_site"/>
</dbReference>
<keyword evidence="4" id="KW-1185">Reference proteome</keyword>
<dbReference type="NCBIfam" id="TIGR02532">
    <property type="entry name" value="IV_pilin_GFxxxE"/>
    <property type="match status" value="1"/>
</dbReference>
<keyword evidence="2" id="KW-0472">Membrane</keyword>
<evidence type="ECO:0000256" key="2">
    <source>
        <dbReference type="SAM" id="Phobius"/>
    </source>
</evidence>
<dbReference type="SUPFAM" id="SSF54523">
    <property type="entry name" value="Pili subunits"/>
    <property type="match status" value="1"/>
</dbReference>
<evidence type="ECO:0000313" key="3">
    <source>
        <dbReference type="EMBL" id="ROH87214.1"/>
    </source>
</evidence>
<dbReference type="InterPro" id="IPR045584">
    <property type="entry name" value="Pilin-like"/>
</dbReference>